<keyword evidence="2" id="KW-0472">Membrane</keyword>
<feature type="compositionally biased region" description="Polar residues" evidence="1">
    <location>
        <begin position="65"/>
        <end position="76"/>
    </location>
</feature>
<protein>
    <submittedName>
        <fullName evidence="3">Uncharacterized protein</fullName>
    </submittedName>
</protein>
<evidence type="ECO:0000256" key="1">
    <source>
        <dbReference type="SAM" id="MobiDB-lite"/>
    </source>
</evidence>
<evidence type="ECO:0000313" key="3">
    <source>
        <dbReference type="EMBL" id="ERL08646.1"/>
    </source>
</evidence>
<feature type="region of interest" description="Disordered" evidence="1">
    <location>
        <begin position="60"/>
        <end position="95"/>
    </location>
</feature>
<name>U2V7N9_9ACTN</name>
<proteinExistence type="predicted"/>
<dbReference type="AlphaFoldDB" id="U2V7N9"/>
<evidence type="ECO:0000313" key="4">
    <source>
        <dbReference type="Proteomes" id="UP000016638"/>
    </source>
</evidence>
<sequence length="266" mass="28625">MGPTEAATPKKPLSKQTILIIVAVVVAIVCLVVGGYVGASRENGRIRNLSDSDLKSEFGYVRQENIPSSDSSTKGKTNSKRNSDSGSTGTELTGEVSSDWQDCEFSIDDHKFRLGESTLGDLMSQAGWEFENASYDDGYVVNPDQTLTGITLKHDDYGYLYIGIAVTNDSEDQMDIKDCKLSAFSVTYSASAKKAPTVIIAGGVTLGQTGYDDAKAAISDAPSNESNSGNYQTMTFDSRDHTTSLNLGFYDSNSYALSSITMTKRI</sequence>
<keyword evidence="4" id="KW-1185">Reference proteome</keyword>
<dbReference type="PATRIC" id="fig|1125712.3.peg.920"/>
<feature type="transmembrane region" description="Helical" evidence="2">
    <location>
        <begin position="18"/>
        <end position="39"/>
    </location>
</feature>
<reference evidence="3 4" key="1">
    <citation type="submission" date="2013-08" db="EMBL/GenBank/DDBJ databases">
        <authorList>
            <person name="Durkin A.S."/>
            <person name="Haft D.R."/>
            <person name="McCorrison J."/>
            <person name="Torralba M."/>
            <person name="Gillis M."/>
            <person name="Haft D.H."/>
            <person name="Methe B."/>
            <person name="Sutton G."/>
            <person name="Nelson K.E."/>
        </authorList>
    </citation>
    <scope>NUCLEOTIDE SEQUENCE [LARGE SCALE GENOMIC DNA]</scope>
    <source>
        <strain evidence="3 4">F0195</strain>
    </source>
</reference>
<dbReference type="Proteomes" id="UP000016638">
    <property type="component" value="Unassembled WGS sequence"/>
</dbReference>
<feature type="compositionally biased region" description="Polar residues" evidence="1">
    <location>
        <begin position="84"/>
        <end position="95"/>
    </location>
</feature>
<organism evidence="3 4">
    <name type="scientific">Olsenella profusa F0195</name>
    <dbReference type="NCBI Taxonomy" id="1125712"/>
    <lineage>
        <taxon>Bacteria</taxon>
        <taxon>Bacillati</taxon>
        <taxon>Actinomycetota</taxon>
        <taxon>Coriobacteriia</taxon>
        <taxon>Coriobacteriales</taxon>
        <taxon>Atopobiaceae</taxon>
        <taxon>Olsenella</taxon>
    </lineage>
</organism>
<keyword evidence="2" id="KW-0812">Transmembrane</keyword>
<comment type="caution">
    <text evidence="3">The sequence shown here is derived from an EMBL/GenBank/DDBJ whole genome shotgun (WGS) entry which is preliminary data.</text>
</comment>
<evidence type="ECO:0000256" key="2">
    <source>
        <dbReference type="SAM" id="Phobius"/>
    </source>
</evidence>
<dbReference type="EMBL" id="AWEZ01000043">
    <property type="protein sequence ID" value="ERL08646.1"/>
    <property type="molecule type" value="Genomic_DNA"/>
</dbReference>
<gene>
    <name evidence="3" type="ORF">HMPREF1316_0291</name>
</gene>
<keyword evidence="2" id="KW-1133">Transmembrane helix</keyword>
<accession>U2V7N9</accession>